<sequence length="47" mass="5442">MVCINNPQISKAEALRNSQIAFLTKYPDADYNRPYHWAAFTLVGNWL</sequence>
<dbReference type="RefSeq" id="WP_413261043.1">
    <property type="nucleotide sequence ID" value="NZ_JBHFNR010000004.1"/>
</dbReference>
<reference evidence="2 3" key="1">
    <citation type="submission" date="2024-09" db="EMBL/GenBank/DDBJ databases">
        <title>Floridaenema gen nov. (Aerosakkonemataceae, Aerosakkonematales ord. nov., Cyanobacteria) from benthic tropical and subtropical fresh waters, with the description of four new species.</title>
        <authorList>
            <person name="Moretto J.A."/>
            <person name="Berthold D.E."/>
            <person name="Lefler F.W."/>
            <person name="Huang I.-S."/>
            <person name="Laughinghouse H. IV."/>
        </authorList>
    </citation>
    <scope>NUCLEOTIDE SEQUENCE [LARGE SCALE GENOMIC DNA]</scope>
    <source>
        <strain evidence="2 3">BLCC-F50</strain>
    </source>
</reference>
<gene>
    <name evidence="2" type="ORF">ACE1CI_00300</name>
</gene>
<keyword evidence="3" id="KW-1185">Reference proteome</keyword>
<evidence type="ECO:0000259" key="1">
    <source>
        <dbReference type="Pfam" id="PF12770"/>
    </source>
</evidence>
<dbReference type="Proteomes" id="UP001576784">
    <property type="component" value="Unassembled WGS sequence"/>
</dbReference>
<organism evidence="2 3">
    <name type="scientific">Floridaenema flaviceps BLCC-F50</name>
    <dbReference type="NCBI Taxonomy" id="3153642"/>
    <lineage>
        <taxon>Bacteria</taxon>
        <taxon>Bacillati</taxon>
        <taxon>Cyanobacteriota</taxon>
        <taxon>Cyanophyceae</taxon>
        <taxon>Oscillatoriophycideae</taxon>
        <taxon>Aerosakkonematales</taxon>
        <taxon>Aerosakkonemataceae</taxon>
        <taxon>Floridanema</taxon>
        <taxon>Floridanema flaviceps</taxon>
    </lineage>
</organism>
<dbReference type="EMBL" id="JBHFNR010000004">
    <property type="protein sequence ID" value="MFB2891364.1"/>
    <property type="molecule type" value="Genomic_DNA"/>
</dbReference>
<accession>A0ABV4XK85</accession>
<dbReference type="Pfam" id="PF12770">
    <property type="entry name" value="CHAT"/>
    <property type="match status" value="1"/>
</dbReference>
<evidence type="ECO:0000313" key="2">
    <source>
        <dbReference type="EMBL" id="MFB2891364.1"/>
    </source>
</evidence>
<comment type="caution">
    <text evidence="2">The sequence shown here is derived from an EMBL/GenBank/DDBJ whole genome shotgun (WGS) entry which is preliminary data.</text>
</comment>
<protein>
    <submittedName>
        <fullName evidence="2">CHAT domain-containing protein</fullName>
    </submittedName>
</protein>
<evidence type="ECO:0000313" key="3">
    <source>
        <dbReference type="Proteomes" id="UP001576784"/>
    </source>
</evidence>
<dbReference type="InterPro" id="IPR024983">
    <property type="entry name" value="CHAT_dom"/>
</dbReference>
<name>A0ABV4XK85_9CYAN</name>
<proteinExistence type="predicted"/>
<feature type="domain" description="CHAT" evidence="1">
    <location>
        <begin position="10"/>
        <end position="45"/>
    </location>
</feature>